<dbReference type="Pfam" id="PF20461">
    <property type="entry name" value="DUF6714"/>
    <property type="match status" value="1"/>
</dbReference>
<protein>
    <submittedName>
        <fullName evidence="1">Uncharacterized protein</fullName>
    </submittedName>
</protein>
<evidence type="ECO:0000313" key="1">
    <source>
        <dbReference type="EMBL" id="ADG66848.1"/>
    </source>
</evidence>
<accession>D5ST80</accession>
<dbReference type="HOGENOM" id="CLU_1601158_0_0_0"/>
<organism evidence="1 2">
    <name type="scientific">Planctopirus limnophila (strain ATCC 43296 / DSM 3776 / IFAM 1008 / Mu 290)</name>
    <name type="common">Planctomyces limnophilus</name>
    <dbReference type="NCBI Taxonomy" id="521674"/>
    <lineage>
        <taxon>Bacteria</taxon>
        <taxon>Pseudomonadati</taxon>
        <taxon>Planctomycetota</taxon>
        <taxon>Planctomycetia</taxon>
        <taxon>Planctomycetales</taxon>
        <taxon>Planctomycetaceae</taxon>
        <taxon>Planctopirus</taxon>
    </lineage>
</organism>
<dbReference type="InterPro" id="IPR046560">
    <property type="entry name" value="DUF6714"/>
</dbReference>
<dbReference type="Proteomes" id="UP000002220">
    <property type="component" value="Chromosome"/>
</dbReference>
<gene>
    <name evidence="1" type="ordered locus">Plim_1005</name>
</gene>
<dbReference type="AlphaFoldDB" id="D5ST80"/>
<evidence type="ECO:0000313" key="2">
    <source>
        <dbReference type="Proteomes" id="UP000002220"/>
    </source>
</evidence>
<keyword evidence="2" id="KW-1185">Reference proteome</keyword>
<name>D5ST80_PLAL2</name>
<dbReference type="eggNOG" id="ENOG5032KPZ">
    <property type="taxonomic scope" value="Bacteria"/>
</dbReference>
<proteinExistence type="predicted"/>
<dbReference type="KEGG" id="plm:Plim_1005"/>
<reference evidence="1 2" key="1">
    <citation type="journal article" date="2010" name="Stand. Genomic Sci.">
        <title>Complete genome sequence of Planctomyces limnophilus type strain (Mu 290).</title>
        <authorList>
            <person name="Labutti K."/>
            <person name="Sikorski J."/>
            <person name="Schneider S."/>
            <person name="Nolan M."/>
            <person name="Lucas S."/>
            <person name="Glavina Del Rio T."/>
            <person name="Tice H."/>
            <person name="Cheng J.F."/>
            <person name="Goodwin L."/>
            <person name="Pitluck S."/>
            <person name="Liolios K."/>
            <person name="Ivanova N."/>
            <person name="Mavromatis K."/>
            <person name="Mikhailova N."/>
            <person name="Pati A."/>
            <person name="Chen A."/>
            <person name="Palaniappan K."/>
            <person name="Land M."/>
            <person name="Hauser L."/>
            <person name="Chang Y.J."/>
            <person name="Jeffries C.D."/>
            <person name="Tindall B.J."/>
            <person name="Rohde M."/>
            <person name="Goker M."/>
            <person name="Woyke T."/>
            <person name="Bristow J."/>
            <person name="Eisen J.A."/>
            <person name="Markowitz V."/>
            <person name="Hugenholtz P."/>
            <person name="Kyrpides N.C."/>
            <person name="Klenk H.P."/>
            <person name="Lapidus A."/>
        </authorList>
    </citation>
    <scope>NUCLEOTIDE SEQUENCE [LARGE SCALE GENOMIC DNA]</scope>
    <source>
        <strain evidence="2">ATCC 43296 / DSM 3776 / IFAM 1008 / 290</strain>
    </source>
</reference>
<sequence>MTLREWLIRFIEGAFAGVELHDGTTLYEAAFHASYGFDCHELSLAKTAERTDWRRVPVDHLFARTDAVFFMNPAAKKFYSPAILRAVLQEGIRDGLMYDAFLFDLSGLIRGSRGDDISFAKLYNTAQRAAFVRFCKFAAFNAPKEFGREQPLRILERIRQLDSPAK</sequence>
<dbReference type="EMBL" id="CP001744">
    <property type="protein sequence ID" value="ADG66848.1"/>
    <property type="molecule type" value="Genomic_DNA"/>
</dbReference>